<keyword evidence="3" id="KW-1185">Reference proteome</keyword>
<feature type="domain" description="PE" evidence="1">
    <location>
        <begin position="2"/>
        <end position="56"/>
    </location>
</feature>
<dbReference type="Proteomes" id="UP000020681">
    <property type="component" value="Unassembled WGS sequence"/>
</dbReference>
<evidence type="ECO:0000259" key="1">
    <source>
        <dbReference type="Pfam" id="PF00934"/>
    </source>
</evidence>
<sequence length="382" mass="35445">MLAAGADDVSAAVASLFAGHAQAYQSLGGQVAAFHQQFLEGLRGASGAYAAAEAANVWPLQDLLGLINAPTQALLGRPLIGNGTNGTAANPNGGVGGLLIGNGGNGWNSTTGGAAGGNGGDAGLLGNGGTGAAAVRLGWSAMAALAAAAGRGTGGTADFLGGTQSTGGDGGAAVTPGSAEPAGRCWATVGPAAPAAMAGTVAVMSPPAMLPEAAAMAARRATAAWAAPPACGGLEVPVGLPVPAALASRDTRTGSAAAGGTGGNGGGGGTGGWLYGDGGAGGAGGSGGPGGTTHDQYIGGDGVTAVMAAPAATPSTSAMAAPALSAARPAPAGPALPTGRRAPAGHCGVRMGRAAFKSGPGLTRRRINLAAPRPTVCVAAAA</sequence>
<evidence type="ECO:0000313" key="2">
    <source>
        <dbReference type="EMBL" id="EUA93097.1"/>
    </source>
</evidence>
<dbReference type="SUPFAM" id="SSF140459">
    <property type="entry name" value="PE/PPE dimer-like"/>
    <property type="match status" value="1"/>
</dbReference>
<comment type="caution">
    <text evidence="2">The sequence shown here is derived from an EMBL/GenBank/DDBJ whole genome shotgun (WGS) entry which is preliminary data.</text>
</comment>
<dbReference type="InterPro" id="IPR038332">
    <property type="entry name" value="PPE_sf"/>
</dbReference>
<dbReference type="EMBL" id="JAOL01000066">
    <property type="protein sequence ID" value="EUA93097.1"/>
    <property type="molecule type" value="Genomic_DNA"/>
</dbReference>
<proteinExistence type="predicted"/>
<dbReference type="Gene3D" id="1.10.287.850">
    <property type="entry name" value="HP0062-like domain"/>
    <property type="match status" value="1"/>
</dbReference>
<dbReference type="Pfam" id="PF00934">
    <property type="entry name" value="PE"/>
    <property type="match status" value="1"/>
</dbReference>
<accession>A0ABN0R7N6</accession>
<name>A0ABN0R7N6_MYCUL</name>
<gene>
    <name evidence="2" type="ORF">I551_0394</name>
</gene>
<evidence type="ECO:0000313" key="3">
    <source>
        <dbReference type="Proteomes" id="UP000020681"/>
    </source>
</evidence>
<organism evidence="2 3">
    <name type="scientific">Mycobacterium ulcerans str. Harvey</name>
    <dbReference type="NCBI Taxonomy" id="1299332"/>
    <lineage>
        <taxon>Bacteria</taxon>
        <taxon>Bacillati</taxon>
        <taxon>Actinomycetota</taxon>
        <taxon>Actinomycetes</taxon>
        <taxon>Mycobacteriales</taxon>
        <taxon>Mycobacteriaceae</taxon>
        <taxon>Mycobacterium</taxon>
        <taxon>Mycobacterium ulcerans group</taxon>
    </lineage>
</organism>
<reference evidence="2 3" key="1">
    <citation type="submission" date="2014-01" db="EMBL/GenBank/DDBJ databases">
        <authorList>
            <person name="Dobos K."/>
            <person name="Lenaerts A."/>
            <person name="Ordway D."/>
            <person name="DeGroote M.A."/>
            <person name="Parker T."/>
            <person name="Sizemore C."/>
            <person name="Tallon L.J."/>
            <person name="Sadzewicz L.K."/>
            <person name="Sengamalay N."/>
            <person name="Fraser C.M."/>
            <person name="Hine E."/>
            <person name="Shefchek K.A."/>
            <person name="Das S.P."/>
            <person name="Tettelin H."/>
        </authorList>
    </citation>
    <scope>NUCLEOTIDE SEQUENCE [LARGE SCALE GENOMIC DNA]</scope>
    <source>
        <strain evidence="2 3">Harvey</strain>
    </source>
</reference>
<protein>
    <submittedName>
        <fullName evidence="2">PE family protein</fullName>
    </submittedName>
</protein>
<dbReference type="Pfam" id="PF21526">
    <property type="entry name" value="PGRS"/>
    <property type="match status" value="1"/>
</dbReference>
<dbReference type="InterPro" id="IPR048996">
    <property type="entry name" value="PGRS_rpt"/>
</dbReference>
<dbReference type="InterPro" id="IPR000084">
    <property type="entry name" value="PE-PGRS_N"/>
</dbReference>